<comment type="caution">
    <text evidence="2">The sequence shown here is derived from an EMBL/GenBank/DDBJ whole genome shotgun (WGS) entry which is preliminary data.</text>
</comment>
<dbReference type="AlphaFoldDB" id="A0A418WQ47"/>
<dbReference type="EMBL" id="QYUM01000002">
    <property type="protein sequence ID" value="RJF93372.1"/>
    <property type="molecule type" value="Genomic_DNA"/>
</dbReference>
<evidence type="ECO:0000256" key="1">
    <source>
        <dbReference type="SAM" id="SignalP"/>
    </source>
</evidence>
<proteinExistence type="predicted"/>
<gene>
    <name evidence="2" type="ORF">D3876_03250</name>
</gene>
<keyword evidence="1" id="KW-0732">Signal</keyword>
<evidence type="ECO:0000313" key="3">
    <source>
        <dbReference type="Proteomes" id="UP000286100"/>
    </source>
</evidence>
<sequence>MKAMRARYRMPLAALTFGLAPAVAQAACEPSLVDGAIVVQLIPSDGMDSQQLVERFHIRIRNNGHSDCALRLAVGRDLAASDNRFPNYTLTGPRGVVSLVPVAAATSNPDASVPVAIPAGAQISIPYDVRMAVGWGAEAGDYRQELQYFVLPESGREELASQRAQLSLRIPATARIRFSGAQGGNGPARIDLGTLSPTSVTTSQPFGLRVLSTSAYQVQFASQNGGALQRVDGPDRIPYRLLIGGRTLDLTGIDGISVARHTSASGDLHPLSVVVDPDPERHAGSYADRVTVTVTPI</sequence>
<accession>A0A418WQ47</accession>
<feature type="chain" id="PRO_5019053640" description="Spore coat protein U domain-containing protein" evidence="1">
    <location>
        <begin position="27"/>
        <end position="297"/>
    </location>
</feature>
<name>A0A418WQ47_9SPHN</name>
<evidence type="ECO:0000313" key="2">
    <source>
        <dbReference type="EMBL" id="RJF93372.1"/>
    </source>
</evidence>
<evidence type="ECO:0008006" key="4">
    <source>
        <dbReference type="Google" id="ProtNLM"/>
    </source>
</evidence>
<keyword evidence="3" id="KW-1185">Reference proteome</keyword>
<reference evidence="2 3" key="1">
    <citation type="submission" date="2018-09" db="EMBL/GenBank/DDBJ databases">
        <authorList>
            <person name="Zhu H."/>
        </authorList>
    </citation>
    <scope>NUCLEOTIDE SEQUENCE [LARGE SCALE GENOMIC DNA]</scope>
    <source>
        <strain evidence="2 3">K2R01-6</strain>
    </source>
</reference>
<organism evidence="2 3">
    <name type="scientific">Sphingomonas cavernae</name>
    <dbReference type="NCBI Taxonomy" id="2320861"/>
    <lineage>
        <taxon>Bacteria</taxon>
        <taxon>Pseudomonadati</taxon>
        <taxon>Pseudomonadota</taxon>
        <taxon>Alphaproteobacteria</taxon>
        <taxon>Sphingomonadales</taxon>
        <taxon>Sphingomonadaceae</taxon>
        <taxon>Sphingomonas</taxon>
    </lineage>
</organism>
<protein>
    <recommendedName>
        <fullName evidence="4">Spore coat protein U domain-containing protein</fullName>
    </recommendedName>
</protein>
<dbReference type="Proteomes" id="UP000286100">
    <property type="component" value="Unassembled WGS sequence"/>
</dbReference>
<feature type="signal peptide" evidence="1">
    <location>
        <begin position="1"/>
        <end position="26"/>
    </location>
</feature>